<organism evidence="1 2">
    <name type="scientific">Candidatus Nitrospira kreftii</name>
    <dbReference type="NCBI Taxonomy" id="2652173"/>
    <lineage>
        <taxon>Bacteria</taxon>
        <taxon>Pseudomonadati</taxon>
        <taxon>Nitrospirota</taxon>
        <taxon>Nitrospiria</taxon>
        <taxon>Nitrospirales</taxon>
        <taxon>Nitrospiraceae</taxon>
        <taxon>Nitrospira</taxon>
    </lineage>
</organism>
<dbReference type="KEGG" id="nkf:Nkreftii_001790"/>
<sequence>MPGTVNHQDANRFHLMRELIRASEAGRLSASWSTCESRPVSYPILRYLFGWVNDHVIVLEVGEYRCHSGFGRWGSMTPESFALHLRFKQSVPGSIYTT</sequence>
<gene>
    <name evidence="1" type="ORF">Nkreftii_001790</name>
</gene>
<dbReference type="AlphaFoldDB" id="A0A7S8FDX7"/>
<name>A0A7S8FDX7_9BACT</name>
<dbReference type="Proteomes" id="UP000593737">
    <property type="component" value="Chromosome"/>
</dbReference>
<dbReference type="EMBL" id="CP047423">
    <property type="protein sequence ID" value="QPD04016.1"/>
    <property type="molecule type" value="Genomic_DNA"/>
</dbReference>
<protein>
    <submittedName>
        <fullName evidence="1">Uncharacterized protein</fullName>
    </submittedName>
</protein>
<accession>A0A7S8FDX7</accession>
<evidence type="ECO:0000313" key="1">
    <source>
        <dbReference type="EMBL" id="QPD04016.1"/>
    </source>
</evidence>
<reference evidence="1 2" key="1">
    <citation type="journal article" date="2020" name="ISME J.">
        <title>Enrichment and physiological characterization of a novel comammox Nitrospira indicates ammonium inhibition of complete nitrification.</title>
        <authorList>
            <person name="Sakoula D."/>
            <person name="Koch H."/>
            <person name="Frank J."/>
            <person name="Jetten M.S.M."/>
            <person name="van Kessel M.A.H.J."/>
            <person name="Lucker S."/>
        </authorList>
    </citation>
    <scope>NUCLEOTIDE SEQUENCE [LARGE SCALE GENOMIC DNA]</scope>
    <source>
        <strain evidence="1">Comreactor17</strain>
    </source>
</reference>
<evidence type="ECO:0000313" key="2">
    <source>
        <dbReference type="Proteomes" id="UP000593737"/>
    </source>
</evidence>
<proteinExistence type="predicted"/>